<feature type="transmembrane region" description="Helical" evidence="1">
    <location>
        <begin position="34"/>
        <end position="54"/>
    </location>
</feature>
<organism evidence="2 3">
    <name type="scientific">Alcanivorax sediminis</name>
    <dbReference type="NCBI Taxonomy" id="2663008"/>
    <lineage>
        <taxon>Bacteria</taxon>
        <taxon>Pseudomonadati</taxon>
        <taxon>Pseudomonadota</taxon>
        <taxon>Gammaproteobacteria</taxon>
        <taxon>Oceanospirillales</taxon>
        <taxon>Alcanivoracaceae</taxon>
        <taxon>Alcanivorax</taxon>
    </lineage>
</organism>
<feature type="transmembrane region" description="Helical" evidence="1">
    <location>
        <begin position="75"/>
        <end position="98"/>
    </location>
</feature>
<feature type="transmembrane region" description="Helical" evidence="1">
    <location>
        <begin position="174"/>
        <end position="201"/>
    </location>
</feature>
<dbReference type="Proteomes" id="UP000469421">
    <property type="component" value="Unassembled WGS sequence"/>
</dbReference>
<dbReference type="EMBL" id="WIRE01000001">
    <property type="protein sequence ID" value="MQX52297.1"/>
    <property type="molecule type" value="Genomic_DNA"/>
</dbReference>
<proteinExistence type="predicted"/>
<dbReference type="AlphaFoldDB" id="A0A6N7LPZ6"/>
<keyword evidence="1" id="KW-1133">Transmembrane helix</keyword>
<protein>
    <recommendedName>
        <fullName evidence="4">DUF4190 domain-containing protein</fullName>
    </recommendedName>
</protein>
<feature type="transmembrane region" description="Helical" evidence="1">
    <location>
        <begin position="129"/>
        <end position="153"/>
    </location>
</feature>
<accession>A0A6N7LPZ6</accession>
<evidence type="ECO:0000256" key="1">
    <source>
        <dbReference type="SAM" id="Phobius"/>
    </source>
</evidence>
<comment type="caution">
    <text evidence="2">The sequence shown here is derived from an EMBL/GenBank/DDBJ whole genome shotgun (WGS) entry which is preliminary data.</text>
</comment>
<dbReference type="RefSeq" id="WP_153499019.1">
    <property type="nucleotide sequence ID" value="NZ_JBMZXE010000044.1"/>
</dbReference>
<evidence type="ECO:0000313" key="2">
    <source>
        <dbReference type="EMBL" id="MQX52297.1"/>
    </source>
</evidence>
<reference evidence="2 3" key="1">
    <citation type="submission" date="2019-10" db="EMBL/GenBank/DDBJ databases">
        <title>Alcanivorax sp.PA15-N-34 draft genome sequence.</title>
        <authorList>
            <person name="Liao X."/>
            <person name="Shao Z."/>
        </authorList>
    </citation>
    <scope>NUCLEOTIDE SEQUENCE [LARGE SCALE GENOMIC DNA]</scope>
    <source>
        <strain evidence="2 3">PA15-N-34</strain>
    </source>
</reference>
<name>A0A6N7LPZ6_9GAMM</name>
<evidence type="ECO:0000313" key="3">
    <source>
        <dbReference type="Proteomes" id="UP000469421"/>
    </source>
</evidence>
<keyword evidence="1" id="KW-0472">Membrane</keyword>
<keyword evidence="1" id="KW-0812">Transmembrane</keyword>
<sequence>MSLLAQLLLQLPAFLIALTGFVLAGIFMGRARTSAILVIIASILTLLQSGFTVFNHVVMLELVMNGELDSDTYSIIGSAIFTLFYIAISVLLLAAAFAGRNPQPEIHVHTQGSTAFDAPATPLHPHRGALILTLGLLGLLMFAPLGIAAWIMGNKDLAAMREGTMDKQGEGQTLAGKVLGILATALMIFAIIVFFATIAILTSNYRGF</sequence>
<evidence type="ECO:0008006" key="4">
    <source>
        <dbReference type="Google" id="ProtNLM"/>
    </source>
</evidence>
<keyword evidence="3" id="KW-1185">Reference proteome</keyword>
<gene>
    <name evidence="2" type="ORF">GFN93_03490</name>
</gene>